<dbReference type="SMART" id="SM00343">
    <property type="entry name" value="ZnF_C2HC"/>
    <property type="match status" value="2"/>
</dbReference>
<organism evidence="14 15">
    <name type="scientific">Cirrhinus mrigala</name>
    <name type="common">Mrigala</name>
    <dbReference type="NCBI Taxonomy" id="683832"/>
    <lineage>
        <taxon>Eukaryota</taxon>
        <taxon>Metazoa</taxon>
        <taxon>Chordata</taxon>
        <taxon>Craniata</taxon>
        <taxon>Vertebrata</taxon>
        <taxon>Euteleostomi</taxon>
        <taxon>Actinopterygii</taxon>
        <taxon>Neopterygii</taxon>
        <taxon>Teleostei</taxon>
        <taxon>Ostariophysi</taxon>
        <taxon>Cypriniformes</taxon>
        <taxon>Cyprinidae</taxon>
        <taxon>Labeoninae</taxon>
        <taxon>Labeonini</taxon>
        <taxon>Cirrhinus</taxon>
    </lineage>
</organism>
<evidence type="ECO:0000259" key="12">
    <source>
        <dbReference type="PROSITE" id="PS50878"/>
    </source>
</evidence>
<dbReference type="InterPro" id="IPR021109">
    <property type="entry name" value="Peptidase_aspartic_dom_sf"/>
</dbReference>
<dbReference type="Gene3D" id="1.10.340.70">
    <property type="match status" value="1"/>
</dbReference>
<accession>A0ABD0P9F6</accession>
<dbReference type="Pfam" id="PF00665">
    <property type="entry name" value="rve"/>
    <property type="match status" value="1"/>
</dbReference>
<dbReference type="FunFam" id="3.30.420.10:FF:000063">
    <property type="entry name" value="Retrovirus-related Pol polyprotein from transposon 297-like Protein"/>
    <property type="match status" value="1"/>
</dbReference>
<dbReference type="FunFam" id="1.10.340.70:FF:000003">
    <property type="entry name" value="Protein CBG25708"/>
    <property type="match status" value="1"/>
</dbReference>
<keyword evidence="9" id="KW-0695">RNA-directed DNA polymerase</keyword>
<dbReference type="PROSITE" id="PS50878">
    <property type="entry name" value="RT_POL"/>
    <property type="match status" value="1"/>
</dbReference>
<dbReference type="InterPro" id="IPR041373">
    <property type="entry name" value="RT_RNaseH"/>
</dbReference>
<comment type="similarity">
    <text evidence="1">Belongs to the beta type-B retroviral polymerase family. HERV class-II K(HML-2) pol subfamily.</text>
</comment>
<dbReference type="InterPro" id="IPR001969">
    <property type="entry name" value="Aspartic_peptidase_AS"/>
</dbReference>
<dbReference type="PROSITE" id="PS00141">
    <property type="entry name" value="ASP_PROTEASE"/>
    <property type="match status" value="1"/>
</dbReference>
<keyword evidence="8" id="KW-0378">Hydrolase</keyword>
<dbReference type="Pfam" id="PF17917">
    <property type="entry name" value="RT_RNaseH"/>
    <property type="match status" value="1"/>
</dbReference>
<dbReference type="InterPro" id="IPR001584">
    <property type="entry name" value="Integrase_cat-core"/>
</dbReference>
<evidence type="ECO:0000313" key="15">
    <source>
        <dbReference type="Proteomes" id="UP001529510"/>
    </source>
</evidence>
<dbReference type="PROSITE" id="PS50994">
    <property type="entry name" value="INTEGRASE"/>
    <property type="match status" value="1"/>
</dbReference>
<dbReference type="GO" id="GO:0015074">
    <property type="term" value="P:DNA integration"/>
    <property type="evidence" value="ECO:0007669"/>
    <property type="project" value="UniProtKB-KW"/>
</dbReference>
<evidence type="ECO:0000313" key="14">
    <source>
        <dbReference type="EMBL" id="KAL0170542.1"/>
    </source>
</evidence>
<gene>
    <name evidence="14" type="ORF">M9458_035138</name>
</gene>
<evidence type="ECO:0000256" key="4">
    <source>
        <dbReference type="ARBA" id="ARBA00022679"/>
    </source>
</evidence>
<dbReference type="GO" id="GO:0003723">
    <property type="term" value="F:RNA binding"/>
    <property type="evidence" value="ECO:0007669"/>
    <property type="project" value="UniProtKB-KW"/>
</dbReference>
<proteinExistence type="inferred from homology"/>
<dbReference type="GO" id="GO:0004523">
    <property type="term" value="F:RNA-DNA hybrid ribonuclease activity"/>
    <property type="evidence" value="ECO:0007669"/>
    <property type="project" value="UniProtKB-EC"/>
</dbReference>
<dbReference type="GO" id="GO:0003964">
    <property type="term" value="F:RNA-directed DNA polymerase activity"/>
    <property type="evidence" value="ECO:0007669"/>
    <property type="project" value="UniProtKB-KW"/>
</dbReference>
<keyword evidence="15" id="KW-1185">Reference proteome</keyword>
<dbReference type="SUPFAM" id="SSF50630">
    <property type="entry name" value="Acid proteases"/>
    <property type="match status" value="1"/>
</dbReference>
<evidence type="ECO:0000256" key="1">
    <source>
        <dbReference type="ARBA" id="ARBA00010879"/>
    </source>
</evidence>
<feature type="region of interest" description="Disordered" evidence="11">
    <location>
        <begin position="242"/>
        <end position="272"/>
    </location>
</feature>
<dbReference type="Gene3D" id="3.30.420.10">
    <property type="entry name" value="Ribonuclease H-like superfamily/Ribonuclease H"/>
    <property type="match status" value="1"/>
</dbReference>
<dbReference type="FunFam" id="3.10.20.370:FF:000001">
    <property type="entry name" value="Retrovirus-related Pol polyprotein from transposon 17.6-like protein"/>
    <property type="match status" value="1"/>
</dbReference>
<dbReference type="Pfam" id="PF17921">
    <property type="entry name" value="Integrase_H2C2"/>
    <property type="match status" value="1"/>
</dbReference>
<dbReference type="Gene3D" id="4.10.60.10">
    <property type="entry name" value="Zinc finger, CCHC-type"/>
    <property type="match status" value="1"/>
</dbReference>
<dbReference type="InterPro" id="IPR043502">
    <property type="entry name" value="DNA/RNA_pol_sf"/>
</dbReference>
<dbReference type="InterPro" id="IPR012337">
    <property type="entry name" value="RNaseH-like_sf"/>
</dbReference>
<dbReference type="InterPro" id="IPR043128">
    <property type="entry name" value="Rev_trsase/Diguanyl_cyclase"/>
</dbReference>
<dbReference type="InterPro" id="IPR041588">
    <property type="entry name" value="Integrase_H2C2"/>
</dbReference>
<evidence type="ECO:0000256" key="5">
    <source>
        <dbReference type="ARBA" id="ARBA00022695"/>
    </source>
</evidence>
<dbReference type="CDD" id="cd01647">
    <property type="entry name" value="RT_LTR"/>
    <property type="match status" value="1"/>
</dbReference>
<evidence type="ECO:0000256" key="6">
    <source>
        <dbReference type="ARBA" id="ARBA00022722"/>
    </source>
</evidence>
<comment type="caution">
    <text evidence="14">The sequence shown here is derived from an EMBL/GenBank/DDBJ whole genome shotgun (WGS) entry which is preliminary data.</text>
</comment>
<dbReference type="EC" id="3.1.26.4" evidence="2"/>
<dbReference type="PANTHER" id="PTHR37984">
    <property type="entry name" value="PROTEIN CBG26694"/>
    <property type="match status" value="1"/>
</dbReference>
<reference evidence="14 15" key="1">
    <citation type="submission" date="2024-05" db="EMBL/GenBank/DDBJ databases">
        <title>Genome sequencing and assembly of Indian major carp, Cirrhinus mrigala (Hamilton, 1822).</title>
        <authorList>
            <person name="Mohindra V."/>
            <person name="Chowdhury L.M."/>
            <person name="Lal K."/>
            <person name="Jena J.K."/>
        </authorList>
    </citation>
    <scope>NUCLEOTIDE SEQUENCE [LARGE SCALE GENOMIC DNA]</scope>
    <source>
        <strain evidence="14">CM1030</strain>
        <tissue evidence="14">Blood</tissue>
    </source>
</reference>
<sequence>MPDQWMCSFTECDFYQTQHLATRMADIALPPPAPFLALPGEPPIPWTRWLQSFETFILAVGLTDVSAARKKALLLHCLGAEGQRVLSALESGTTSDYDTAVELLNAHFAAPQSALLRRFLFRQRHQLPGESVQQYVANLRGLASTCKFGALQDEMIRDQLIEHTNDAKVRETLLLEPDDLSLSRAITIAVRIESAAACASALTKQQTIADCSAPCPMPPSTLQPSQNDRLAAADSSTVMLLRRQQRSRPRPQAQTPRPCDNCGSSSHLSRAQNCPARGQTCRNCGKRNHFASVCRSAPAVSVQAPTIIHNVYSGPVSFKACSVRLNDVCIPLLLDTGASVSLLNMHTYNTFFSALPLSAPAASLCGYGDSKIDLVGSLQVSVGYGNKMVPSFTFHVAHRGANLMGLDLFSALGFSLVDTKGAAILTVSTPWQQKWPSLFEGLGCLTAFAHQPLLNPTIKPVIQPLRRIPLALRDSVSAELKQLLDIGIIEPVDASPWVSNLVVAQKKSGALRVCVDLRAVNKAVIPDRFPLPTSEELIAQFHGSTVFSKLDLRQGYLQVPLHPSSRNLTAFVTHAGVFRYTRMPFGLSSAPSCFQKIMVSVLASIPGVAIYLDDVVIHGPTPESHDERLSRVFAALAEHKLTLNAEKCIFSAPTIEYVGFQLSADGVTPLRSNIDAILAIPEPSSAAQVASFLGMTGYYLKFLPHYSATTAPLRRLLRKDEPWVWTQACSDAVRGLKVQLTTAPVLAHFDISSPTWVTCDASATAIGAVLSQTQRGVEKPIAFASRALNQTEQRYSVGEREALACIWACERWHLYLYGRAFTLRTDHQALTALLSTSGTGHRPLRLHRWSDRLRQYNFDLKFTPGRDNVVADLLSRSAPPHPNTPIHTDTDQVERDIVQMLHAPLQAVISLQELKEASEQDPVLSQLRVYILNGWPQEVPEGLAAFSRIKQELSCWNDTCVARGLCTVIPSTLRARVLAMAHEGHLGIVKLKQRCRERVWWPGIDKDIEALVKDCAACLLSGKTGHQAPPPLQPLAWPSQPWDHLQLDICGEIQGVPHHQRFLVVVYDLHSKWPELIATGSVTSQVIINFLDSLFSRWGLPNTITTDNGPQLISAEFTTYLKNKGIHHIRTAYYHPQANGGVERFHQSLKNSLRAHLFQGWSFSQAIHHTLLHYRATQHSTTGVSPAFLMLGRELHLPLDRLSPALPQEPLQRVRASVTRQQRRMKQKFDLSARVKVPDIKATDWVRVRRPHRDNKLASYWSAPLQVTHQLGPATFLLSDGTRWHASRLRKVPPLAHTTGVTSQATPTARQDTPALQLTPRIAPAQAPDISTNLPAEICACPSQAAQPHPRVSPRPVRIRSRPGHLQDFVSTFHV</sequence>
<dbReference type="SUPFAM" id="SSF56672">
    <property type="entry name" value="DNA/RNA polymerases"/>
    <property type="match status" value="1"/>
</dbReference>
<dbReference type="Proteomes" id="UP001529510">
    <property type="component" value="Unassembled WGS sequence"/>
</dbReference>
<dbReference type="Gene3D" id="3.30.70.270">
    <property type="match status" value="2"/>
</dbReference>
<evidence type="ECO:0000256" key="9">
    <source>
        <dbReference type="ARBA" id="ARBA00022918"/>
    </source>
</evidence>
<evidence type="ECO:0000256" key="11">
    <source>
        <dbReference type="SAM" id="MobiDB-lite"/>
    </source>
</evidence>
<keyword evidence="4" id="KW-0808">Transferase</keyword>
<evidence type="ECO:0000259" key="13">
    <source>
        <dbReference type="PROSITE" id="PS50994"/>
    </source>
</evidence>
<evidence type="ECO:0000256" key="8">
    <source>
        <dbReference type="ARBA" id="ARBA00022801"/>
    </source>
</evidence>
<keyword evidence="7" id="KW-0255">Endonuclease</keyword>
<evidence type="ECO:0000256" key="7">
    <source>
        <dbReference type="ARBA" id="ARBA00022759"/>
    </source>
</evidence>
<dbReference type="Gene3D" id="2.40.70.10">
    <property type="entry name" value="Acid Proteases"/>
    <property type="match status" value="1"/>
</dbReference>
<dbReference type="EMBL" id="JAMKFB020000017">
    <property type="protein sequence ID" value="KAL0170542.1"/>
    <property type="molecule type" value="Genomic_DNA"/>
</dbReference>
<evidence type="ECO:0000256" key="3">
    <source>
        <dbReference type="ARBA" id="ARBA00012493"/>
    </source>
</evidence>
<dbReference type="EC" id="2.7.7.49" evidence="3"/>
<evidence type="ECO:0000256" key="10">
    <source>
        <dbReference type="ARBA" id="ARBA00039658"/>
    </source>
</evidence>
<keyword evidence="5" id="KW-0548">Nucleotidyltransferase</keyword>
<dbReference type="Gene3D" id="3.10.10.10">
    <property type="entry name" value="HIV Type 1 Reverse Transcriptase, subunit A, domain 1"/>
    <property type="match status" value="1"/>
</dbReference>
<dbReference type="CDD" id="cd09274">
    <property type="entry name" value="RNase_HI_RT_Ty3"/>
    <property type="match status" value="1"/>
</dbReference>
<dbReference type="SUPFAM" id="SSF53098">
    <property type="entry name" value="Ribonuclease H-like"/>
    <property type="match status" value="1"/>
</dbReference>
<feature type="compositionally biased region" description="Polar residues" evidence="11">
    <location>
        <begin position="262"/>
        <end position="272"/>
    </location>
</feature>
<feature type="domain" description="Integrase catalytic" evidence="13">
    <location>
        <begin position="1037"/>
        <end position="1194"/>
    </location>
</feature>
<name>A0ABD0P9F6_CIRMR</name>
<dbReference type="InterPro" id="IPR001878">
    <property type="entry name" value="Znf_CCHC"/>
</dbReference>
<dbReference type="InterPro" id="IPR050951">
    <property type="entry name" value="Retrovirus_Pol_polyprotein"/>
</dbReference>
<dbReference type="InterPro" id="IPR000477">
    <property type="entry name" value="RT_dom"/>
</dbReference>
<protein>
    <recommendedName>
        <fullName evidence="10">Gypsy retrotransposon integrase-like protein 1</fullName>
        <ecNumber evidence="3">2.7.7.49</ecNumber>
        <ecNumber evidence="2">3.1.26.4</ecNumber>
    </recommendedName>
</protein>
<evidence type="ECO:0000256" key="2">
    <source>
        <dbReference type="ARBA" id="ARBA00012180"/>
    </source>
</evidence>
<dbReference type="InterPro" id="IPR036397">
    <property type="entry name" value="RNaseH_sf"/>
</dbReference>
<dbReference type="PANTHER" id="PTHR37984:SF15">
    <property type="entry name" value="INTEGRASE CATALYTIC DOMAIN-CONTAINING PROTEIN"/>
    <property type="match status" value="1"/>
</dbReference>
<dbReference type="Pfam" id="PF00078">
    <property type="entry name" value="RVT_1"/>
    <property type="match status" value="1"/>
</dbReference>
<dbReference type="FunFam" id="3.30.70.270:FF:000026">
    <property type="entry name" value="Transposon Ty3-G Gag-Pol polyprotein"/>
    <property type="match status" value="1"/>
</dbReference>
<keyword evidence="6" id="KW-0540">Nuclease</keyword>
<feature type="domain" description="Reverse transcriptase" evidence="12">
    <location>
        <begin position="485"/>
        <end position="662"/>
    </location>
</feature>